<organism evidence="1 3">
    <name type="scientific">Smittium angustum</name>
    <dbReference type="NCBI Taxonomy" id="133377"/>
    <lineage>
        <taxon>Eukaryota</taxon>
        <taxon>Fungi</taxon>
        <taxon>Fungi incertae sedis</taxon>
        <taxon>Zoopagomycota</taxon>
        <taxon>Kickxellomycotina</taxon>
        <taxon>Harpellomycetes</taxon>
        <taxon>Harpellales</taxon>
        <taxon>Legeriomycetaceae</taxon>
        <taxon>Smittium</taxon>
    </lineage>
</organism>
<comment type="caution">
    <text evidence="1">The sequence shown here is derived from an EMBL/GenBank/DDBJ whole genome shotgun (WGS) entry which is preliminary data.</text>
</comment>
<accession>A0A2U1J6Q3</accession>
<evidence type="ECO:0000313" key="3">
    <source>
        <dbReference type="Proteomes" id="UP000245591"/>
    </source>
</evidence>
<dbReference type="Proteomes" id="UP000245591">
    <property type="component" value="Unassembled WGS sequence"/>
</dbReference>
<evidence type="ECO:0000313" key="1">
    <source>
        <dbReference type="EMBL" id="PWA00688.1"/>
    </source>
</evidence>
<sequence length="369" mass="41621">MSHNPGSSTSLQIILPKGSDNRKYRPNTRIHGFVRVTIPKTVTIEKVLIEFNLREIAHIDTNRSILNKSKRKSRTVFSKTAYLWSLGNPGAKACTRGRLGVFQLEYQIKARLDWSIPGLHKPVGDIRRIEFMSQTFPKMQRTPLVFDELLTDSFGRSNITLKGSLSAQEFVAGYEYDVAFSLAISGDEYYIKRSYVSIVEKLLVKTILEGIESFSEFGRVVKKWELPKQNKPNTAPKTSTNRSALISRPTLHSLKIRFPENLADSESQSATLCHYLLFEFDIKPLAQTFESKIKSSVLKNSSNSAHFHLRTPIVHIDPDIFSPTTFANSFSDSRLNISSLAIPSSKDSPEIPEISLDVENAIHYTPIVT</sequence>
<reference evidence="1 3" key="1">
    <citation type="journal article" date="2018" name="MBio">
        <title>Comparative Genomics Reveals the Core Gene Toolbox for the Fungus-Insect Symbiosis.</title>
        <authorList>
            <person name="Wang Y."/>
            <person name="Stata M."/>
            <person name="Wang W."/>
            <person name="Stajich J.E."/>
            <person name="White M.M."/>
            <person name="Moncalvo J.M."/>
        </authorList>
    </citation>
    <scope>NUCLEOTIDE SEQUENCE [LARGE SCALE GENOMIC DNA]</scope>
    <source>
        <strain evidence="1 3">AUS-126-30</strain>
    </source>
</reference>
<dbReference type="EMBL" id="MBFU01000007">
    <property type="protein sequence ID" value="PWA03707.1"/>
    <property type="molecule type" value="Genomic_DNA"/>
</dbReference>
<protein>
    <recommendedName>
        <fullName evidence="4">Arrestin-like N-terminal domain-containing protein</fullName>
    </recommendedName>
</protein>
<keyword evidence="3" id="KW-1185">Reference proteome</keyword>
<name>A0A2U1J6Q3_SMIAN</name>
<dbReference type="EMBL" id="MBFU01000318">
    <property type="protein sequence ID" value="PWA00688.1"/>
    <property type="molecule type" value="Genomic_DNA"/>
</dbReference>
<dbReference type="AlphaFoldDB" id="A0A2U1J6Q3"/>
<gene>
    <name evidence="2" type="ORF">BB558_000132</name>
    <name evidence="1" type="ORF">BB558_003255</name>
</gene>
<evidence type="ECO:0008006" key="4">
    <source>
        <dbReference type="Google" id="ProtNLM"/>
    </source>
</evidence>
<proteinExistence type="predicted"/>
<evidence type="ECO:0000313" key="2">
    <source>
        <dbReference type="EMBL" id="PWA03707.1"/>
    </source>
</evidence>